<dbReference type="PANTHER" id="PTHR30002:SF4">
    <property type="entry name" value="EPOXYQUEUOSINE REDUCTASE"/>
    <property type="match status" value="1"/>
</dbReference>
<evidence type="ECO:0000256" key="6">
    <source>
        <dbReference type="ARBA" id="ARBA00023002"/>
    </source>
</evidence>
<dbReference type="SUPFAM" id="SSF54862">
    <property type="entry name" value="4Fe-4S ferredoxins"/>
    <property type="match status" value="1"/>
</dbReference>
<keyword evidence="6" id="KW-0560">Oxidoreductase</keyword>
<name>A0A382DYQ8_9ZZZZ</name>
<dbReference type="AlphaFoldDB" id="A0A382DYQ8"/>
<dbReference type="InterPro" id="IPR017896">
    <property type="entry name" value="4Fe4S_Fe-S-bd"/>
</dbReference>
<dbReference type="Pfam" id="PF08331">
    <property type="entry name" value="QueG_DUF1730"/>
    <property type="match status" value="1"/>
</dbReference>
<evidence type="ECO:0000256" key="1">
    <source>
        <dbReference type="ARBA" id="ARBA00022485"/>
    </source>
</evidence>
<dbReference type="NCBIfam" id="TIGR00276">
    <property type="entry name" value="tRNA epoxyqueuosine(34) reductase QueG"/>
    <property type="match status" value="1"/>
</dbReference>
<evidence type="ECO:0000259" key="9">
    <source>
        <dbReference type="PROSITE" id="PS51379"/>
    </source>
</evidence>
<feature type="domain" description="4Fe-4S ferredoxin-type" evidence="9">
    <location>
        <begin position="128"/>
        <end position="157"/>
    </location>
</feature>
<dbReference type="GO" id="GO:0051539">
    <property type="term" value="F:4 iron, 4 sulfur cluster binding"/>
    <property type="evidence" value="ECO:0007669"/>
    <property type="project" value="UniProtKB-KW"/>
</dbReference>
<dbReference type="Pfam" id="PF13484">
    <property type="entry name" value="Fer4_16"/>
    <property type="match status" value="1"/>
</dbReference>
<dbReference type="InterPro" id="IPR004453">
    <property type="entry name" value="QueG"/>
</dbReference>
<keyword evidence="7" id="KW-0408">Iron</keyword>
<dbReference type="GO" id="GO:0008616">
    <property type="term" value="P:tRNA queuosine(34) biosynthetic process"/>
    <property type="evidence" value="ECO:0007669"/>
    <property type="project" value="UniProtKB-KW"/>
</dbReference>
<dbReference type="FunFam" id="3.30.70.20:FF:000017">
    <property type="entry name" value="Epoxyqueuosine reductase"/>
    <property type="match status" value="1"/>
</dbReference>
<keyword evidence="5" id="KW-0671">Queuosine biosynthesis</keyword>
<dbReference type="PROSITE" id="PS51379">
    <property type="entry name" value="4FE4S_FER_2"/>
    <property type="match status" value="1"/>
</dbReference>
<evidence type="ECO:0000256" key="5">
    <source>
        <dbReference type="ARBA" id="ARBA00022785"/>
    </source>
</evidence>
<accession>A0A382DYQ8</accession>
<sequence>MQEHSHLRSDPKILWPDVKSIIVLGSNYHNDCNSLELLNKKDKAIISVYARNEDYHKVIKKKLKKLSLKISEITDCNFKYFVDTAPVMEKPLGMQAGLGWQGKHTNLVSKEFGSWLFLSSIFLNKEITETKKESDHCGSCSSCIDICPTNAIIAPYKIDARRCISYLTIEHKGQIDKEYRSLIGNRIYGCDDCLAVCPWNKFAKKTNENSFQPRDDLIEPDLKSLIHLDDQEFRAKFRFSSIKRIGRDRFIRNVLIAIGNSKNIDFVDQILILLRDKSDIVRAMAVWALKQISSLKDFNKYKDEHLKNEKNEQVLQEWIN</sequence>
<evidence type="ECO:0000256" key="3">
    <source>
        <dbReference type="ARBA" id="ARBA00022694"/>
    </source>
</evidence>
<dbReference type="Gene3D" id="3.30.70.20">
    <property type="match status" value="1"/>
</dbReference>
<keyword evidence="2" id="KW-0963">Cytoplasm</keyword>
<dbReference type="PROSITE" id="PS00198">
    <property type="entry name" value="4FE4S_FER_1"/>
    <property type="match status" value="1"/>
</dbReference>
<dbReference type="InterPro" id="IPR013542">
    <property type="entry name" value="QueG_DUF1730"/>
</dbReference>
<dbReference type="PANTHER" id="PTHR30002">
    <property type="entry name" value="EPOXYQUEUOSINE REDUCTASE"/>
    <property type="match status" value="1"/>
</dbReference>
<evidence type="ECO:0000256" key="8">
    <source>
        <dbReference type="ARBA" id="ARBA00023014"/>
    </source>
</evidence>
<dbReference type="GO" id="GO:0046872">
    <property type="term" value="F:metal ion binding"/>
    <property type="evidence" value="ECO:0007669"/>
    <property type="project" value="UniProtKB-KW"/>
</dbReference>
<evidence type="ECO:0000313" key="10">
    <source>
        <dbReference type="EMBL" id="SVB43355.1"/>
    </source>
</evidence>
<evidence type="ECO:0000256" key="2">
    <source>
        <dbReference type="ARBA" id="ARBA00022490"/>
    </source>
</evidence>
<dbReference type="EMBL" id="UINC01041707">
    <property type="protein sequence ID" value="SVB43355.1"/>
    <property type="molecule type" value="Genomic_DNA"/>
</dbReference>
<protein>
    <recommendedName>
        <fullName evidence="9">4Fe-4S ferredoxin-type domain-containing protein</fullName>
    </recommendedName>
</protein>
<keyword evidence="3" id="KW-0819">tRNA processing</keyword>
<keyword evidence="4" id="KW-0479">Metal-binding</keyword>
<proteinExistence type="predicted"/>
<reference evidence="10" key="1">
    <citation type="submission" date="2018-05" db="EMBL/GenBank/DDBJ databases">
        <authorList>
            <person name="Lanie J.A."/>
            <person name="Ng W.-L."/>
            <person name="Kazmierczak K.M."/>
            <person name="Andrzejewski T.M."/>
            <person name="Davidsen T.M."/>
            <person name="Wayne K.J."/>
            <person name="Tettelin H."/>
            <person name="Glass J.I."/>
            <person name="Rusch D."/>
            <person name="Podicherti R."/>
            <person name="Tsui H.-C.T."/>
            <person name="Winkler M.E."/>
        </authorList>
    </citation>
    <scope>NUCLEOTIDE SEQUENCE</scope>
</reference>
<gene>
    <name evidence="10" type="ORF">METZ01_LOCUS196209</name>
</gene>
<organism evidence="10">
    <name type="scientific">marine metagenome</name>
    <dbReference type="NCBI Taxonomy" id="408172"/>
    <lineage>
        <taxon>unclassified sequences</taxon>
        <taxon>metagenomes</taxon>
        <taxon>ecological metagenomes</taxon>
    </lineage>
</organism>
<keyword evidence="8" id="KW-0411">Iron-sulfur</keyword>
<evidence type="ECO:0000256" key="7">
    <source>
        <dbReference type="ARBA" id="ARBA00023004"/>
    </source>
</evidence>
<dbReference type="GO" id="GO:0052693">
    <property type="term" value="F:epoxyqueuosine reductase activity"/>
    <property type="evidence" value="ECO:0007669"/>
    <property type="project" value="TreeGrafter"/>
</dbReference>
<dbReference type="InterPro" id="IPR017900">
    <property type="entry name" value="4Fe4S_Fe_S_CS"/>
</dbReference>
<evidence type="ECO:0000256" key="4">
    <source>
        <dbReference type="ARBA" id="ARBA00022723"/>
    </source>
</evidence>
<keyword evidence="1" id="KW-0004">4Fe-4S</keyword>